<proteinExistence type="predicted"/>
<accession>A0ABP1QFZ3</accession>
<feature type="region of interest" description="Disordered" evidence="1">
    <location>
        <begin position="442"/>
        <end position="477"/>
    </location>
</feature>
<feature type="compositionally biased region" description="Polar residues" evidence="1">
    <location>
        <begin position="65"/>
        <end position="85"/>
    </location>
</feature>
<protein>
    <submittedName>
        <fullName evidence="2">Uncharacterized protein</fullName>
    </submittedName>
</protein>
<dbReference type="Proteomes" id="UP001642540">
    <property type="component" value="Unassembled WGS sequence"/>
</dbReference>
<name>A0ABP1QFZ3_9HEXA</name>
<feature type="compositionally biased region" description="Polar residues" evidence="1">
    <location>
        <begin position="460"/>
        <end position="477"/>
    </location>
</feature>
<feature type="region of interest" description="Disordered" evidence="1">
    <location>
        <begin position="379"/>
        <end position="410"/>
    </location>
</feature>
<evidence type="ECO:0000313" key="3">
    <source>
        <dbReference type="Proteomes" id="UP001642540"/>
    </source>
</evidence>
<comment type="caution">
    <text evidence="2">The sequence shown here is derived from an EMBL/GenBank/DDBJ whole genome shotgun (WGS) entry which is preliminary data.</text>
</comment>
<feature type="region of interest" description="Disordered" evidence="1">
    <location>
        <begin position="222"/>
        <end position="362"/>
    </location>
</feature>
<sequence length="611" mass="66422">MYSQRPRSKGVHKDGLNLGDYFIGTWKLNTVAFHIELYCPLLNKSTESLFVTTAKLGPILSYQRRQSAASRMESRPTSEQSSTEGYESDVPPVGQTVPKRTRNPPKRLIDEVSIPQKPRVYKKSKMSESPTTKRQTTSRPKIEAKPLSMSKVRVVVPETSQTGTERSIRNRKQVKHFPDEEEEKEIIFVADVPIRSMERAARRNLANMQPVVRLTRIDEAEETAKKDIPSSSSTASRKRIKINPSTAATNESNVATNEQPGTSGTAARKDTVEPCSSTSNIQTPSVNGQTTDDSLACRPTTSTKVRKPAATDLLKESATDLDDSTASGGSEKPCEMEKKETAKGKKKTSVSGSKAETQGANLDLEMTLAAPEANREVTNLQPIQPPSRSSTPLVPIPINPNVEGSDDETDDDAVLSATAATAMNDVPEENDDANANTVPAEAGQKNASTQTEPLLPPQPNGSTSNAGSEVVQNGASSLQDQAPLVSAFTEEQIRDMGIKLRCFTTYQMFKLLTIVDQHGQMPKGKGKYGVLHVNLLALDPPCLQKVTQFIDEICLNNGNDCENRASSSGNSRVGGQVNGEQSVRLEIRAPQPRYSNGVLNGDPHDEIAPQE</sequence>
<evidence type="ECO:0000313" key="2">
    <source>
        <dbReference type="EMBL" id="CAL8102010.1"/>
    </source>
</evidence>
<organism evidence="2 3">
    <name type="scientific">Orchesella dallaii</name>
    <dbReference type="NCBI Taxonomy" id="48710"/>
    <lineage>
        <taxon>Eukaryota</taxon>
        <taxon>Metazoa</taxon>
        <taxon>Ecdysozoa</taxon>
        <taxon>Arthropoda</taxon>
        <taxon>Hexapoda</taxon>
        <taxon>Collembola</taxon>
        <taxon>Entomobryomorpha</taxon>
        <taxon>Entomobryoidea</taxon>
        <taxon>Orchesellidae</taxon>
        <taxon>Orchesellinae</taxon>
        <taxon>Orchesella</taxon>
    </lineage>
</organism>
<feature type="compositionally biased region" description="Polar residues" evidence="1">
    <location>
        <begin position="243"/>
        <end position="265"/>
    </location>
</feature>
<feature type="region of interest" description="Disordered" evidence="1">
    <location>
        <begin position="65"/>
        <end position="143"/>
    </location>
</feature>
<keyword evidence="3" id="KW-1185">Reference proteome</keyword>
<feature type="region of interest" description="Disordered" evidence="1">
    <location>
        <begin position="564"/>
        <end position="611"/>
    </location>
</feature>
<gene>
    <name evidence="2" type="ORF">ODALV1_LOCUS11020</name>
</gene>
<feature type="compositionally biased region" description="Basic and acidic residues" evidence="1">
    <location>
        <begin position="332"/>
        <end position="343"/>
    </location>
</feature>
<evidence type="ECO:0000256" key="1">
    <source>
        <dbReference type="SAM" id="MobiDB-lite"/>
    </source>
</evidence>
<dbReference type="EMBL" id="CAXLJM020000033">
    <property type="protein sequence ID" value="CAL8102010.1"/>
    <property type="molecule type" value="Genomic_DNA"/>
</dbReference>
<reference evidence="2 3" key="1">
    <citation type="submission" date="2024-08" db="EMBL/GenBank/DDBJ databases">
        <authorList>
            <person name="Cucini C."/>
            <person name="Frati F."/>
        </authorList>
    </citation>
    <scope>NUCLEOTIDE SEQUENCE [LARGE SCALE GENOMIC DNA]</scope>
</reference>
<feature type="compositionally biased region" description="Basic and acidic residues" evidence="1">
    <location>
        <begin position="602"/>
        <end position="611"/>
    </location>
</feature>
<feature type="compositionally biased region" description="Polar residues" evidence="1">
    <location>
        <begin position="564"/>
        <end position="581"/>
    </location>
</feature>
<feature type="compositionally biased region" description="Polar residues" evidence="1">
    <location>
        <begin position="379"/>
        <end position="392"/>
    </location>
</feature>
<feature type="compositionally biased region" description="Polar residues" evidence="1">
    <location>
        <begin position="127"/>
        <end position="139"/>
    </location>
</feature>
<feature type="compositionally biased region" description="Polar residues" evidence="1">
    <location>
        <begin position="274"/>
        <end position="303"/>
    </location>
</feature>